<dbReference type="Proteomes" id="UP000193642">
    <property type="component" value="Unassembled WGS sequence"/>
</dbReference>
<sequence>MSKYLALQQASGAGAITGILYIDKTFVSSHSKETLSLTVGINAVGVLCSISTTVGQATETCPSAMNLKSSTRCFSVSCTGDSAMIKSASNYVATAQISSCPASKPTCSFTDSVSSKSYQLLPPATAAIISPTPENNAVPDPVPPVQSPVPTSQPEENPPVQDNIAPANTDTSPSATLSVVASNVPQSPKPQAIIAPIRGPTQSTLPGDTSGSSSGTSGAAIGGAIAGIIALLAALGIVYVRYNRATSEPQPTDIEVPTQSYVSKGPTKRKALPIPKTERTVDGKFTAPPFNVLNTTASGVTSQSIPLQMLPAGVTIQKPAAARQAHSPMITDRSKDGYFVVPAGTEFVASPGASRPRQPSPGRQQRSQRSPHSPVAKEVQRK</sequence>
<feature type="transmembrane region" description="Helical" evidence="2">
    <location>
        <begin position="219"/>
        <end position="240"/>
    </location>
</feature>
<keyword evidence="2" id="KW-1133">Transmembrane helix</keyword>
<feature type="compositionally biased region" description="Low complexity" evidence="1">
    <location>
        <begin position="349"/>
        <end position="371"/>
    </location>
</feature>
<organism evidence="3 4">
    <name type="scientific">Rhizoclosmatium globosum</name>
    <dbReference type="NCBI Taxonomy" id="329046"/>
    <lineage>
        <taxon>Eukaryota</taxon>
        <taxon>Fungi</taxon>
        <taxon>Fungi incertae sedis</taxon>
        <taxon>Chytridiomycota</taxon>
        <taxon>Chytridiomycota incertae sedis</taxon>
        <taxon>Chytridiomycetes</taxon>
        <taxon>Chytridiales</taxon>
        <taxon>Chytriomycetaceae</taxon>
        <taxon>Rhizoclosmatium</taxon>
    </lineage>
</organism>
<keyword evidence="2" id="KW-0472">Membrane</keyword>
<feature type="region of interest" description="Disordered" evidence="1">
    <location>
        <begin position="251"/>
        <end position="270"/>
    </location>
</feature>
<protein>
    <submittedName>
        <fullName evidence="3">Uncharacterized protein</fullName>
    </submittedName>
</protein>
<proteinExistence type="predicted"/>
<evidence type="ECO:0000313" key="4">
    <source>
        <dbReference type="Proteomes" id="UP000193642"/>
    </source>
</evidence>
<dbReference type="AlphaFoldDB" id="A0A1Y2BEG7"/>
<feature type="region of interest" description="Disordered" evidence="1">
    <location>
        <begin position="129"/>
        <end position="169"/>
    </location>
</feature>
<name>A0A1Y2BEG7_9FUNG</name>
<evidence type="ECO:0000313" key="3">
    <source>
        <dbReference type="EMBL" id="ORY33233.1"/>
    </source>
</evidence>
<evidence type="ECO:0000256" key="2">
    <source>
        <dbReference type="SAM" id="Phobius"/>
    </source>
</evidence>
<feature type="region of interest" description="Disordered" evidence="1">
    <location>
        <begin position="342"/>
        <end position="382"/>
    </location>
</feature>
<dbReference type="EMBL" id="MCGO01000068">
    <property type="protein sequence ID" value="ORY33233.1"/>
    <property type="molecule type" value="Genomic_DNA"/>
</dbReference>
<comment type="caution">
    <text evidence="3">The sequence shown here is derived from an EMBL/GenBank/DDBJ whole genome shotgun (WGS) entry which is preliminary data.</text>
</comment>
<gene>
    <name evidence="3" type="ORF">BCR33DRAFT_723216</name>
</gene>
<keyword evidence="4" id="KW-1185">Reference proteome</keyword>
<evidence type="ECO:0000256" key="1">
    <source>
        <dbReference type="SAM" id="MobiDB-lite"/>
    </source>
</evidence>
<accession>A0A1Y2BEG7</accession>
<keyword evidence="2" id="KW-0812">Transmembrane</keyword>
<reference evidence="3 4" key="1">
    <citation type="submission" date="2016-07" db="EMBL/GenBank/DDBJ databases">
        <title>Pervasive Adenine N6-methylation of Active Genes in Fungi.</title>
        <authorList>
            <consortium name="DOE Joint Genome Institute"/>
            <person name="Mondo S.J."/>
            <person name="Dannebaum R.O."/>
            <person name="Kuo R.C."/>
            <person name="Labutti K."/>
            <person name="Haridas S."/>
            <person name="Kuo A."/>
            <person name="Salamov A."/>
            <person name="Ahrendt S.R."/>
            <person name="Lipzen A."/>
            <person name="Sullivan W."/>
            <person name="Andreopoulos W.B."/>
            <person name="Clum A."/>
            <person name="Lindquist E."/>
            <person name="Daum C."/>
            <person name="Ramamoorthy G.K."/>
            <person name="Gryganskyi A."/>
            <person name="Culley D."/>
            <person name="Magnuson J.K."/>
            <person name="James T.Y."/>
            <person name="O'Malley M.A."/>
            <person name="Stajich J.E."/>
            <person name="Spatafora J.W."/>
            <person name="Visel A."/>
            <person name="Grigoriev I.V."/>
        </authorList>
    </citation>
    <scope>NUCLEOTIDE SEQUENCE [LARGE SCALE GENOMIC DNA]</scope>
    <source>
        <strain evidence="3 4">JEL800</strain>
    </source>
</reference>